<dbReference type="Gene3D" id="3.40.50.150">
    <property type="entry name" value="Vaccinia Virus protein VP39"/>
    <property type="match status" value="1"/>
</dbReference>
<gene>
    <name evidence="1" type="ORF">ABIC75_004150</name>
</gene>
<dbReference type="Pfam" id="PF02353">
    <property type="entry name" value="CMAS"/>
    <property type="match status" value="1"/>
</dbReference>
<dbReference type="InterPro" id="IPR029063">
    <property type="entry name" value="SAM-dependent_MTases_sf"/>
</dbReference>
<accession>A0ABV2K001</accession>
<evidence type="ECO:0000313" key="1">
    <source>
        <dbReference type="EMBL" id="MET3654412.1"/>
    </source>
</evidence>
<proteinExistence type="predicted"/>
<reference evidence="1 2" key="1">
    <citation type="submission" date="2024-06" db="EMBL/GenBank/DDBJ databases">
        <title>Sorghum-associated microbial communities from plants grown in Nebraska, USA.</title>
        <authorList>
            <person name="Schachtman D."/>
        </authorList>
    </citation>
    <scope>NUCLEOTIDE SEQUENCE [LARGE SCALE GENOMIC DNA]</scope>
    <source>
        <strain evidence="1 2">1073</strain>
    </source>
</reference>
<sequence>MATQSDISYHYDVDNAFYELFLDKAHMAYSCGVWDGPLTLSMPSSKSWPASPPSLTSVRPTASWMWGAAGVA</sequence>
<keyword evidence="2" id="KW-1185">Reference proteome</keyword>
<dbReference type="Proteomes" id="UP001549184">
    <property type="component" value="Unassembled WGS sequence"/>
</dbReference>
<name>A0ABV2K001_9GAMM</name>
<evidence type="ECO:0000313" key="2">
    <source>
        <dbReference type="Proteomes" id="UP001549184"/>
    </source>
</evidence>
<organism evidence="1 2">
    <name type="scientific">Dyella japonica</name>
    <dbReference type="NCBI Taxonomy" id="231455"/>
    <lineage>
        <taxon>Bacteria</taxon>
        <taxon>Pseudomonadati</taxon>
        <taxon>Pseudomonadota</taxon>
        <taxon>Gammaproteobacteria</taxon>
        <taxon>Lysobacterales</taxon>
        <taxon>Rhodanobacteraceae</taxon>
        <taxon>Dyella</taxon>
    </lineage>
</organism>
<protein>
    <submittedName>
        <fullName evidence="1">Uncharacterized protein</fullName>
    </submittedName>
</protein>
<comment type="caution">
    <text evidence="1">The sequence shown here is derived from an EMBL/GenBank/DDBJ whole genome shotgun (WGS) entry which is preliminary data.</text>
</comment>
<dbReference type="EMBL" id="JBEPMU010000006">
    <property type="protein sequence ID" value="MET3654412.1"/>
    <property type="molecule type" value="Genomic_DNA"/>
</dbReference>